<dbReference type="InterPro" id="IPR005358">
    <property type="entry name" value="Puta_zinc/iron-chelating_dom"/>
</dbReference>
<evidence type="ECO:0000256" key="2">
    <source>
        <dbReference type="SAM" id="MobiDB-lite"/>
    </source>
</evidence>
<sequence length="166" mass="18672">MSEPATPFWREKPLAAMSDAEWESLCDGCGRCCLHKLREDDTGRLHHTEVACRLLDVGSARCTDYANRRRRVPDCIRLTPDMLDGLDWLPPTCAYRLLSEGRDLPPWHPLRSGDPDSVRRAGISVAGRCVSERQAGALEDHIARWPGQWPRRAGPRPLPNPKGNAR</sequence>
<dbReference type="PIRSF" id="PIRSF006173">
    <property type="entry name" value="UCP006173"/>
    <property type="match status" value="1"/>
</dbReference>
<name>A0ABT3NWF2_9PROT</name>
<organism evidence="3 4">
    <name type="scientific">Sabulicella glaciei</name>
    <dbReference type="NCBI Taxonomy" id="2984948"/>
    <lineage>
        <taxon>Bacteria</taxon>
        <taxon>Pseudomonadati</taxon>
        <taxon>Pseudomonadota</taxon>
        <taxon>Alphaproteobacteria</taxon>
        <taxon>Acetobacterales</taxon>
        <taxon>Acetobacteraceae</taxon>
        <taxon>Sabulicella</taxon>
    </lineage>
</organism>
<dbReference type="NCBIfam" id="NF003501">
    <property type="entry name" value="PRK05170.1-5"/>
    <property type="match status" value="1"/>
</dbReference>
<comment type="similarity">
    <text evidence="1">Belongs to the UPF0260 family.</text>
</comment>
<comment type="caution">
    <text evidence="3">The sequence shown here is derived from an EMBL/GenBank/DDBJ whole genome shotgun (WGS) entry which is preliminary data.</text>
</comment>
<dbReference type="InterPro" id="IPR008228">
    <property type="entry name" value="UCP006173"/>
</dbReference>
<dbReference type="PANTHER" id="PTHR37421">
    <property type="entry name" value="UPF0260 PROTEIN YCGN"/>
    <property type="match status" value="1"/>
</dbReference>
<dbReference type="EMBL" id="JAPFQI010000009">
    <property type="protein sequence ID" value="MCW8086487.1"/>
    <property type="molecule type" value="Genomic_DNA"/>
</dbReference>
<feature type="region of interest" description="Disordered" evidence="2">
    <location>
        <begin position="145"/>
        <end position="166"/>
    </location>
</feature>
<gene>
    <name evidence="3" type="ORF">OF850_12675</name>
</gene>
<keyword evidence="4" id="KW-1185">Reference proteome</keyword>
<evidence type="ECO:0000313" key="4">
    <source>
        <dbReference type="Proteomes" id="UP001526430"/>
    </source>
</evidence>
<protein>
    <recommendedName>
        <fullName evidence="1">UPF0260 protein OF850_12675</fullName>
    </recommendedName>
</protein>
<accession>A0ABT3NWF2</accession>
<proteinExistence type="inferred from homology"/>
<dbReference type="Proteomes" id="UP001526430">
    <property type="component" value="Unassembled WGS sequence"/>
</dbReference>
<dbReference type="HAMAP" id="MF_00676">
    <property type="entry name" value="UPF0260"/>
    <property type="match status" value="1"/>
</dbReference>
<evidence type="ECO:0000256" key="1">
    <source>
        <dbReference type="HAMAP-Rule" id="MF_00676"/>
    </source>
</evidence>
<dbReference type="PANTHER" id="PTHR37421:SF1">
    <property type="entry name" value="UPF0260 PROTEIN YCGN"/>
    <property type="match status" value="1"/>
</dbReference>
<reference evidence="3 4" key="1">
    <citation type="submission" date="2022-10" db="EMBL/GenBank/DDBJ databases">
        <title>Roseococcus glaciei nov., sp. nov., isolated from glacier.</title>
        <authorList>
            <person name="Liu Q."/>
            <person name="Xin Y.-H."/>
        </authorList>
    </citation>
    <scope>NUCLEOTIDE SEQUENCE [LARGE SCALE GENOMIC DNA]</scope>
    <source>
        <strain evidence="3 4">MDT2-1-1</strain>
    </source>
</reference>
<dbReference type="NCBIfam" id="NF003507">
    <property type="entry name" value="PRK05170.2-5"/>
    <property type="match status" value="1"/>
</dbReference>
<evidence type="ECO:0000313" key="3">
    <source>
        <dbReference type="EMBL" id="MCW8086487.1"/>
    </source>
</evidence>
<dbReference type="RefSeq" id="WP_301590549.1">
    <property type="nucleotide sequence ID" value="NZ_JAPFQI010000009.1"/>
</dbReference>
<dbReference type="Pfam" id="PF03692">
    <property type="entry name" value="CxxCxxCC"/>
    <property type="match status" value="1"/>
</dbReference>